<evidence type="ECO:0000313" key="5">
    <source>
        <dbReference type="EMBL" id="KAA8518148.1"/>
    </source>
</evidence>
<dbReference type="PANTHER" id="PTHR47293">
    <property type="entry name" value="JACALIN-RELATED LECTIN 3"/>
    <property type="match status" value="1"/>
</dbReference>
<keyword evidence="6" id="KW-1185">Reference proteome</keyword>
<evidence type="ECO:0000256" key="1">
    <source>
        <dbReference type="ARBA" id="ARBA00006568"/>
    </source>
</evidence>
<gene>
    <name evidence="5" type="ORF">F0562_015622</name>
</gene>
<protein>
    <recommendedName>
        <fullName evidence="4">Jacalin-type lectin domain-containing protein</fullName>
    </recommendedName>
</protein>
<dbReference type="SUPFAM" id="SSF51101">
    <property type="entry name" value="Mannose-binding lectins"/>
    <property type="match status" value="1"/>
</dbReference>
<comment type="similarity">
    <text evidence="1">Belongs to the jacalin lectin family.</text>
</comment>
<dbReference type="CDD" id="cd09612">
    <property type="entry name" value="Jacalin"/>
    <property type="match status" value="1"/>
</dbReference>
<name>A0A5J4ZKQ0_9ASTE</name>
<dbReference type="OrthoDB" id="581739at2759"/>
<dbReference type="AlphaFoldDB" id="A0A5J4ZKQ0"/>
<dbReference type="InterPro" id="IPR036404">
    <property type="entry name" value="Jacalin-like_lectin_dom_sf"/>
</dbReference>
<proteinExistence type="inferred from homology"/>
<evidence type="ECO:0000313" key="6">
    <source>
        <dbReference type="Proteomes" id="UP000325577"/>
    </source>
</evidence>
<dbReference type="EMBL" id="CM018050">
    <property type="protein sequence ID" value="KAA8518148.1"/>
    <property type="molecule type" value="Genomic_DNA"/>
</dbReference>
<keyword evidence="2" id="KW-0430">Lectin</keyword>
<dbReference type="PROSITE" id="PS51752">
    <property type="entry name" value="JACALIN_LECTIN"/>
    <property type="match status" value="1"/>
</dbReference>
<organism evidence="5 6">
    <name type="scientific">Nyssa sinensis</name>
    <dbReference type="NCBI Taxonomy" id="561372"/>
    <lineage>
        <taxon>Eukaryota</taxon>
        <taxon>Viridiplantae</taxon>
        <taxon>Streptophyta</taxon>
        <taxon>Embryophyta</taxon>
        <taxon>Tracheophyta</taxon>
        <taxon>Spermatophyta</taxon>
        <taxon>Magnoliopsida</taxon>
        <taxon>eudicotyledons</taxon>
        <taxon>Gunneridae</taxon>
        <taxon>Pentapetalae</taxon>
        <taxon>asterids</taxon>
        <taxon>Cornales</taxon>
        <taxon>Nyssaceae</taxon>
        <taxon>Nyssa</taxon>
    </lineage>
</organism>
<dbReference type="Proteomes" id="UP000325577">
    <property type="component" value="Linkage Group LG7"/>
</dbReference>
<dbReference type="InterPro" id="IPR033734">
    <property type="entry name" value="Jacalin-like_lectin_dom_plant"/>
</dbReference>
<dbReference type="SMART" id="SM00915">
    <property type="entry name" value="Jacalin"/>
    <property type="match status" value="1"/>
</dbReference>
<evidence type="ECO:0000256" key="2">
    <source>
        <dbReference type="ARBA" id="ARBA00022734"/>
    </source>
</evidence>
<dbReference type="Pfam" id="PF01419">
    <property type="entry name" value="Jacalin"/>
    <property type="match status" value="1"/>
</dbReference>
<keyword evidence="3" id="KW-0677">Repeat</keyword>
<feature type="domain" description="Jacalin-type lectin" evidence="4">
    <location>
        <begin position="10"/>
        <end position="153"/>
    </location>
</feature>
<dbReference type="GO" id="GO:0030246">
    <property type="term" value="F:carbohydrate binding"/>
    <property type="evidence" value="ECO:0007669"/>
    <property type="project" value="UniProtKB-KW"/>
</dbReference>
<evidence type="ECO:0000256" key="3">
    <source>
        <dbReference type="ARBA" id="ARBA00022737"/>
    </source>
</evidence>
<dbReference type="InterPro" id="IPR001229">
    <property type="entry name" value="Jacalin-like_lectin_dom"/>
</dbReference>
<reference evidence="5 6" key="1">
    <citation type="submission" date="2019-09" db="EMBL/GenBank/DDBJ databases">
        <title>A chromosome-level genome assembly of the Chinese tupelo Nyssa sinensis.</title>
        <authorList>
            <person name="Yang X."/>
            <person name="Kang M."/>
            <person name="Yang Y."/>
            <person name="Xiong H."/>
            <person name="Wang M."/>
            <person name="Zhang Z."/>
            <person name="Wang Z."/>
            <person name="Wu H."/>
            <person name="Ma T."/>
            <person name="Liu J."/>
            <person name="Xi Z."/>
        </authorList>
    </citation>
    <scope>NUCLEOTIDE SEQUENCE [LARGE SCALE GENOMIC DNA]</scope>
    <source>
        <strain evidence="5">J267</strain>
        <tissue evidence="5">Leaf</tissue>
    </source>
</reference>
<accession>A0A5J4ZKQ0</accession>
<dbReference type="Gene3D" id="2.100.10.30">
    <property type="entry name" value="Jacalin-like lectin domain"/>
    <property type="match status" value="1"/>
</dbReference>
<dbReference type="PANTHER" id="PTHR47293:SF66">
    <property type="entry name" value="JACALIN-RELATED LECTIN 11-RELATED"/>
    <property type="match status" value="1"/>
</dbReference>
<sequence length="176" mass="18888">MGGPRHLEGCISVGPWGGSSGNEWHYKATSDITKIIITHGGAIDSILFKSDNDDGSMEYSNKFGGKGGSRTDKVDIDSPLEYLTGISGTYGSFKLFGPMAITSLEFQTNLTKYGPFGNQSGSIFSLPMEGGVIVGFHGRARQFLEAIGVYVRPISLVCAPSSSYEIDETQNEIVMD</sequence>
<evidence type="ECO:0000259" key="4">
    <source>
        <dbReference type="PROSITE" id="PS51752"/>
    </source>
</evidence>
<dbReference type="FunFam" id="2.100.10.30:FF:000001">
    <property type="entry name" value="Jacalin-related lectin 33"/>
    <property type="match status" value="1"/>
</dbReference>